<keyword evidence="2" id="KW-0812">Transmembrane</keyword>
<dbReference type="Proteomes" id="UP000501802">
    <property type="component" value="Chromosome"/>
</dbReference>
<accession>A0A6G9AQY6</accession>
<dbReference type="EMBL" id="CP050063">
    <property type="protein sequence ID" value="QIP14744.1"/>
    <property type="molecule type" value="Genomic_DNA"/>
</dbReference>
<evidence type="ECO:0000256" key="2">
    <source>
        <dbReference type="SAM" id="Phobius"/>
    </source>
</evidence>
<keyword evidence="2" id="KW-0472">Membrane</keyword>
<dbReference type="RefSeq" id="WP_167211416.1">
    <property type="nucleotide sequence ID" value="NZ_CP050063.1"/>
</dbReference>
<organism evidence="3 4">
    <name type="scientific">Spirosoma aureum</name>
    <dbReference type="NCBI Taxonomy" id="2692134"/>
    <lineage>
        <taxon>Bacteria</taxon>
        <taxon>Pseudomonadati</taxon>
        <taxon>Bacteroidota</taxon>
        <taxon>Cytophagia</taxon>
        <taxon>Cytophagales</taxon>
        <taxon>Cytophagaceae</taxon>
        <taxon>Spirosoma</taxon>
    </lineage>
</organism>
<sequence length="113" mass="12887">MEIQPNKPQVPAWIEFIFDKLVMILLILLENWLIIFIFCMAFGQLSSCKSKPQNPPQSVPITLPVDSVRLQLEREVQWSTSKGMATTKENSKSAVTDYEKAKEKFDKSSVTLP</sequence>
<evidence type="ECO:0000313" key="3">
    <source>
        <dbReference type="EMBL" id="QIP14744.1"/>
    </source>
</evidence>
<keyword evidence="4" id="KW-1185">Reference proteome</keyword>
<protein>
    <submittedName>
        <fullName evidence="3">Uncharacterized protein</fullName>
    </submittedName>
</protein>
<feature type="compositionally biased region" description="Basic and acidic residues" evidence="1">
    <location>
        <begin position="97"/>
        <end position="107"/>
    </location>
</feature>
<dbReference type="AlphaFoldDB" id="A0A6G9AQY6"/>
<name>A0A6G9AQY6_9BACT</name>
<evidence type="ECO:0000256" key="1">
    <source>
        <dbReference type="SAM" id="MobiDB-lite"/>
    </source>
</evidence>
<dbReference type="KEGG" id="spib:G8759_20045"/>
<feature type="transmembrane region" description="Helical" evidence="2">
    <location>
        <begin position="21"/>
        <end position="43"/>
    </location>
</feature>
<feature type="region of interest" description="Disordered" evidence="1">
    <location>
        <begin position="80"/>
        <end position="113"/>
    </location>
</feature>
<proteinExistence type="predicted"/>
<reference evidence="3 4" key="1">
    <citation type="submission" date="2020-03" db="EMBL/GenBank/DDBJ databases">
        <authorList>
            <person name="Kim M.K."/>
        </authorList>
    </citation>
    <scope>NUCLEOTIDE SEQUENCE [LARGE SCALE GENOMIC DNA]</scope>
    <source>
        <strain evidence="3 4">BT328</strain>
    </source>
</reference>
<feature type="compositionally biased region" description="Polar residues" evidence="1">
    <location>
        <begin position="80"/>
        <end position="94"/>
    </location>
</feature>
<keyword evidence="2" id="KW-1133">Transmembrane helix</keyword>
<gene>
    <name evidence="3" type="ORF">G8759_20045</name>
</gene>
<evidence type="ECO:0000313" key="4">
    <source>
        <dbReference type="Proteomes" id="UP000501802"/>
    </source>
</evidence>